<proteinExistence type="predicted"/>
<dbReference type="GeneID" id="95987370"/>
<keyword evidence="1 3" id="KW-0853">WD repeat</keyword>
<evidence type="ECO:0000256" key="1">
    <source>
        <dbReference type="ARBA" id="ARBA00022574"/>
    </source>
</evidence>
<dbReference type="InterPro" id="IPR051510">
    <property type="entry name" value="SKI8"/>
</dbReference>
<evidence type="ECO:0000313" key="5">
    <source>
        <dbReference type="Proteomes" id="UP001565368"/>
    </source>
</evidence>
<protein>
    <submittedName>
        <fullName evidence="4">Ski complex subunit Rec14</fullName>
    </submittedName>
</protein>
<evidence type="ECO:0000256" key="3">
    <source>
        <dbReference type="PROSITE-ProRule" id="PRU00221"/>
    </source>
</evidence>
<reference evidence="4 5" key="1">
    <citation type="submission" date="2023-08" db="EMBL/GenBank/DDBJ databases">
        <title>Annotated Genome Sequence of Vanrija albida AlHP1.</title>
        <authorList>
            <person name="Herzog R."/>
        </authorList>
    </citation>
    <scope>NUCLEOTIDE SEQUENCE [LARGE SCALE GENOMIC DNA]</scope>
    <source>
        <strain evidence="4 5">AlHP1</strain>
    </source>
</reference>
<evidence type="ECO:0000256" key="2">
    <source>
        <dbReference type="ARBA" id="ARBA00022737"/>
    </source>
</evidence>
<dbReference type="RefSeq" id="XP_069206859.1">
    <property type="nucleotide sequence ID" value="XM_069354788.1"/>
</dbReference>
<dbReference type="PROSITE" id="PS00678">
    <property type="entry name" value="WD_REPEATS_1"/>
    <property type="match status" value="1"/>
</dbReference>
<dbReference type="Gene3D" id="2.130.10.10">
    <property type="entry name" value="YVTN repeat-like/Quinoprotein amine dehydrogenase"/>
    <property type="match status" value="2"/>
</dbReference>
<dbReference type="EMBL" id="JBBXJM010000005">
    <property type="protein sequence ID" value="KAL1406915.1"/>
    <property type="molecule type" value="Genomic_DNA"/>
</dbReference>
<evidence type="ECO:0000313" key="4">
    <source>
        <dbReference type="EMBL" id="KAL1406915.1"/>
    </source>
</evidence>
<dbReference type="InterPro" id="IPR001680">
    <property type="entry name" value="WD40_rpt"/>
</dbReference>
<dbReference type="PANTHER" id="PTHR44090:SF1">
    <property type="entry name" value="SUPERKILLER COMPLEX PROTEIN 8"/>
    <property type="match status" value="1"/>
</dbReference>
<feature type="repeat" description="WD" evidence="3">
    <location>
        <begin position="260"/>
        <end position="301"/>
    </location>
</feature>
<dbReference type="PROSITE" id="PS50294">
    <property type="entry name" value="WD_REPEATS_REGION"/>
    <property type="match status" value="2"/>
</dbReference>
<dbReference type="InterPro" id="IPR019775">
    <property type="entry name" value="WD40_repeat_CS"/>
</dbReference>
<feature type="repeat" description="WD" evidence="3">
    <location>
        <begin position="210"/>
        <end position="251"/>
    </location>
</feature>
<dbReference type="SMART" id="SM00320">
    <property type="entry name" value="WD40"/>
    <property type="match status" value="6"/>
</dbReference>
<comment type="caution">
    <text evidence="4">The sequence shown here is derived from an EMBL/GenBank/DDBJ whole genome shotgun (WGS) entry which is preliminary data.</text>
</comment>
<dbReference type="PROSITE" id="PS50082">
    <property type="entry name" value="WD_REPEATS_2"/>
    <property type="match status" value="2"/>
</dbReference>
<dbReference type="PANTHER" id="PTHR44090">
    <property type="entry name" value="WD REPEAT-CONTAINING PROTEIN 61"/>
    <property type="match status" value="1"/>
</dbReference>
<accession>A0ABR3PWW2</accession>
<gene>
    <name evidence="4" type="primary">rec14</name>
    <name evidence="4" type="ORF">Q8F55_006327</name>
</gene>
<dbReference type="SUPFAM" id="SSF50998">
    <property type="entry name" value="Quinoprotein alcohol dehydrogenase-like"/>
    <property type="match status" value="1"/>
</dbReference>
<sequence>MSSNLVYLQGEATPPQREALWALAWSPAGLVSGGADGVVRVHDATDLELPLNEFAVHPLAVSSLSAAGTLALSTSLDGTVAAVDLASGAVRGRLETGRVAVDEGLGGESLTSDRRLTPELPAYAAALHPATSALAWAGRGSRLAIRAVDAAAGDEGDGILSGAGSVVDLVKGKFGMDVQFSPDGAQIAVGMETGHVVVVDAETATVLTTYSAHAMGVRTVSWSPDSQWLYSGSDDARIVLHDVRAGAKSGARGEGAAAILQGHQGWVLTTSASPDGRLLGSGGADSLVKLWDIGQRACVSTSTADAEVWGFAWQPEVEGGLPPGKQFAVAGDDKKVSLYRAAGAV</sequence>
<keyword evidence="2" id="KW-0677">Repeat</keyword>
<name>A0ABR3PWW2_9TREE</name>
<organism evidence="4 5">
    <name type="scientific">Vanrija albida</name>
    <dbReference type="NCBI Taxonomy" id="181172"/>
    <lineage>
        <taxon>Eukaryota</taxon>
        <taxon>Fungi</taxon>
        <taxon>Dikarya</taxon>
        <taxon>Basidiomycota</taxon>
        <taxon>Agaricomycotina</taxon>
        <taxon>Tremellomycetes</taxon>
        <taxon>Trichosporonales</taxon>
        <taxon>Trichosporonaceae</taxon>
        <taxon>Vanrija</taxon>
    </lineage>
</organism>
<dbReference type="Pfam" id="PF00400">
    <property type="entry name" value="WD40"/>
    <property type="match status" value="3"/>
</dbReference>
<dbReference type="InterPro" id="IPR011047">
    <property type="entry name" value="Quinoprotein_ADH-like_sf"/>
</dbReference>
<dbReference type="Proteomes" id="UP001565368">
    <property type="component" value="Unassembled WGS sequence"/>
</dbReference>
<dbReference type="InterPro" id="IPR015943">
    <property type="entry name" value="WD40/YVTN_repeat-like_dom_sf"/>
</dbReference>
<keyword evidence="5" id="KW-1185">Reference proteome</keyword>